<evidence type="ECO:0000256" key="11">
    <source>
        <dbReference type="ARBA" id="ARBA00023004"/>
    </source>
</evidence>
<evidence type="ECO:0000256" key="2">
    <source>
        <dbReference type="ARBA" id="ARBA00004275"/>
    </source>
</evidence>
<dbReference type="Gene3D" id="3.90.1170.50">
    <property type="entry name" value="Aldehyde oxidase/xanthine dehydrogenase, a/b hammerhead"/>
    <property type="match status" value="1"/>
</dbReference>
<dbReference type="FunFam" id="3.30.365.10:FF:000019">
    <property type="entry name" value="indole-3-acetaldehyde oxidase"/>
    <property type="match status" value="1"/>
</dbReference>
<dbReference type="Proteomes" id="UP000078200">
    <property type="component" value="Unassembled WGS sequence"/>
</dbReference>
<keyword evidence="8 18" id="KW-0479">Metal-binding</keyword>
<feature type="active site" description="Proton acceptor" evidence="16">
    <location>
        <position position="1205"/>
    </location>
</feature>
<comment type="cofactor">
    <cofactor evidence="1 17">
        <name>FAD</name>
        <dbReference type="ChEBI" id="CHEBI:57692"/>
    </cofactor>
</comment>
<dbReference type="InterPro" id="IPR037165">
    <property type="entry name" value="AldOxase/xan_DH_Mopterin-bd_sf"/>
</dbReference>
<feature type="binding site" evidence="18">
    <location>
        <position position="1032"/>
    </location>
    <ligand>
        <name>Mo-molybdopterin</name>
        <dbReference type="ChEBI" id="CHEBI:71302"/>
    </ligand>
    <ligandPart>
        <name>Mo</name>
        <dbReference type="ChEBI" id="CHEBI:28685"/>
    </ligandPart>
</feature>
<dbReference type="InterPro" id="IPR008274">
    <property type="entry name" value="AldOxase/xan_DH_MoCoBD1"/>
</dbReference>
<dbReference type="Pfam" id="PF20256">
    <property type="entry name" value="MoCoBD_2"/>
    <property type="match status" value="1"/>
</dbReference>
<comment type="cofactor">
    <cofactor evidence="18">
        <name>Mo-molybdopterin</name>
        <dbReference type="ChEBI" id="CHEBI:71302"/>
    </cofactor>
    <text evidence="18">Binds 1 Mo-molybdopterin (Mo-MPT) cofactor per subunit.</text>
</comment>
<dbReference type="InterPro" id="IPR036884">
    <property type="entry name" value="2Fe-2S-bd_dom_sf"/>
</dbReference>
<keyword evidence="21" id="KW-1185">Reference proteome</keyword>
<proteinExistence type="inferred from homology"/>
<evidence type="ECO:0000256" key="12">
    <source>
        <dbReference type="ARBA" id="ARBA00023014"/>
    </source>
</evidence>
<dbReference type="InterPro" id="IPR012675">
    <property type="entry name" value="Beta-grasp_dom_sf"/>
</dbReference>
<name>A0A1A9VTH4_GLOAU</name>
<evidence type="ECO:0000256" key="13">
    <source>
        <dbReference type="ARBA" id="ARBA00023027"/>
    </source>
</evidence>
<evidence type="ECO:0000313" key="21">
    <source>
        <dbReference type="Proteomes" id="UP000078200"/>
    </source>
</evidence>
<accession>A0A1A9VTH4</accession>
<dbReference type="InterPro" id="IPR002346">
    <property type="entry name" value="Mopterin_DH_FAD-bd"/>
</dbReference>
<evidence type="ECO:0000256" key="15">
    <source>
        <dbReference type="ARBA" id="ARBA00034078"/>
    </source>
</evidence>
<dbReference type="Gene3D" id="3.30.365.10">
    <property type="entry name" value="Aldehyde oxidase/xanthine dehydrogenase, molybdopterin binding domain"/>
    <property type="match status" value="4"/>
</dbReference>
<evidence type="ECO:0000256" key="9">
    <source>
        <dbReference type="ARBA" id="ARBA00022827"/>
    </source>
</evidence>
<dbReference type="FunFam" id="3.90.1170.50:FF:000003">
    <property type="entry name" value="Aldehyde oxidase"/>
    <property type="match status" value="1"/>
</dbReference>
<dbReference type="FunFam" id="3.30.390.50:FF:000003">
    <property type="entry name" value="Aldehyde oxidase1"/>
    <property type="match status" value="1"/>
</dbReference>
<dbReference type="GO" id="GO:0005506">
    <property type="term" value="F:iron ion binding"/>
    <property type="evidence" value="ECO:0007669"/>
    <property type="project" value="InterPro"/>
</dbReference>
<feature type="binding site" evidence="18">
    <location>
        <position position="42"/>
    </location>
    <ligand>
        <name>[2Fe-2S] cluster</name>
        <dbReference type="ChEBI" id="CHEBI:190135"/>
        <label>1</label>
    </ligand>
</feature>
<organism evidence="20 21">
    <name type="scientific">Glossina austeni</name>
    <name type="common">Savannah tsetse fly</name>
    <dbReference type="NCBI Taxonomy" id="7395"/>
    <lineage>
        <taxon>Eukaryota</taxon>
        <taxon>Metazoa</taxon>
        <taxon>Ecdysozoa</taxon>
        <taxon>Arthropoda</taxon>
        <taxon>Hexapoda</taxon>
        <taxon>Insecta</taxon>
        <taxon>Pterygota</taxon>
        <taxon>Neoptera</taxon>
        <taxon>Endopterygota</taxon>
        <taxon>Diptera</taxon>
        <taxon>Brachycera</taxon>
        <taxon>Muscomorpha</taxon>
        <taxon>Hippoboscoidea</taxon>
        <taxon>Glossinidae</taxon>
        <taxon>Glossina</taxon>
    </lineage>
</organism>
<dbReference type="Gene3D" id="1.10.150.120">
    <property type="entry name" value="[2Fe-2S]-binding domain"/>
    <property type="match status" value="1"/>
</dbReference>
<comment type="cofactor">
    <cofactor evidence="18">
        <name>[2Fe-2S] cluster</name>
        <dbReference type="ChEBI" id="CHEBI:190135"/>
    </cofactor>
    <text evidence="18">Binds 2 [2Fe-2S] clusters.</text>
</comment>
<feature type="binding site" evidence="18">
    <location>
        <position position="47"/>
    </location>
    <ligand>
        <name>[2Fe-2S] cluster</name>
        <dbReference type="ChEBI" id="CHEBI:190135"/>
        <label>1</label>
    </ligand>
</feature>
<dbReference type="Gene3D" id="3.10.20.30">
    <property type="match status" value="1"/>
</dbReference>
<dbReference type="Pfam" id="PF01799">
    <property type="entry name" value="Fer2_2"/>
    <property type="match status" value="1"/>
</dbReference>
<evidence type="ECO:0000256" key="10">
    <source>
        <dbReference type="ARBA" id="ARBA00023002"/>
    </source>
</evidence>
<dbReference type="GO" id="GO:0071949">
    <property type="term" value="F:FAD binding"/>
    <property type="evidence" value="ECO:0007669"/>
    <property type="project" value="InterPro"/>
</dbReference>
<dbReference type="GO" id="GO:0005777">
    <property type="term" value="C:peroxisome"/>
    <property type="evidence" value="ECO:0007669"/>
    <property type="project" value="UniProtKB-SubCell"/>
</dbReference>
<dbReference type="InterPro" id="IPR006058">
    <property type="entry name" value="2Fe2S_fd_BS"/>
</dbReference>
<evidence type="ECO:0000256" key="18">
    <source>
        <dbReference type="PIRSR" id="PIRSR000127-3"/>
    </source>
</evidence>
<keyword evidence="7 18" id="KW-0001">2Fe-2S</keyword>
<dbReference type="GO" id="GO:0016491">
    <property type="term" value="F:oxidoreductase activity"/>
    <property type="evidence" value="ECO:0007669"/>
    <property type="project" value="UniProtKB-KW"/>
</dbReference>
<dbReference type="SUPFAM" id="SSF56176">
    <property type="entry name" value="FAD-binding/transporter-associated domain-like"/>
    <property type="match status" value="1"/>
</dbReference>
<feature type="binding site" evidence="18">
    <location>
        <position position="115"/>
    </location>
    <ligand>
        <name>[2Fe-2S] cluster</name>
        <dbReference type="ChEBI" id="CHEBI:190135"/>
        <label>2</label>
    </ligand>
</feature>
<keyword evidence="5 18" id="KW-0500">Molybdenum</keyword>
<dbReference type="InterPro" id="IPR016208">
    <property type="entry name" value="Ald_Oxase/xanthine_DH-like"/>
</dbReference>
<dbReference type="InterPro" id="IPR046867">
    <property type="entry name" value="AldOxase/xan_DH_MoCoBD2"/>
</dbReference>
<keyword evidence="12 18" id="KW-0411">Iron-sulfur</keyword>
<dbReference type="Pfam" id="PF03450">
    <property type="entry name" value="CO_deh_flav_C"/>
    <property type="match status" value="1"/>
</dbReference>
<dbReference type="InterPro" id="IPR036856">
    <property type="entry name" value="Ald_Oxase/Xan_DH_a/b_sf"/>
</dbReference>
<dbReference type="GO" id="GO:0051537">
    <property type="term" value="F:2 iron, 2 sulfur cluster binding"/>
    <property type="evidence" value="ECO:0007669"/>
    <property type="project" value="UniProtKB-KW"/>
</dbReference>
<feature type="binding site" evidence="17">
    <location>
        <position position="396"/>
    </location>
    <ligand>
        <name>FAD</name>
        <dbReference type="ChEBI" id="CHEBI:57692"/>
    </ligand>
</feature>
<dbReference type="SUPFAM" id="SSF55447">
    <property type="entry name" value="CO dehydrogenase flavoprotein C-terminal domain-like"/>
    <property type="match status" value="1"/>
</dbReference>
<feature type="binding site" evidence="18">
    <location>
        <position position="880"/>
    </location>
    <ligand>
        <name>Mo-molybdopterin</name>
        <dbReference type="ChEBI" id="CHEBI:71302"/>
    </ligand>
    <ligandPart>
        <name>Mo</name>
        <dbReference type="ChEBI" id="CHEBI:28685"/>
    </ligandPart>
</feature>
<dbReference type="PANTHER" id="PTHR11908">
    <property type="entry name" value="XANTHINE DEHYDROGENASE"/>
    <property type="match status" value="1"/>
</dbReference>
<dbReference type="PROSITE" id="PS00197">
    <property type="entry name" value="2FE2S_FER_1"/>
    <property type="match status" value="1"/>
</dbReference>
<evidence type="ECO:0000256" key="4">
    <source>
        <dbReference type="ARBA" id="ARBA00011738"/>
    </source>
</evidence>
<evidence type="ECO:0000256" key="17">
    <source>
        <dbReference type="PIRSR" id="PIRSR000127-2"/>
    </source>
</evidence>
<comment type="subcellular location">
    <subcellularLocation>
        <location evidence="2">Peroxisome</location>
    </subcellularLocation>
</comment>
<feature type="domain" description="FAD-binding PCMH-type" evidence="19">
    <location>
        <begin position="205"/>
        <end position="387"/>
    </location>
</feature>
<feature type="binding site" evidence="18">
    <location>
        <position position="734"/>
    </location>
    <ligand>
        <name>Mo-molybdopterin</name>
        <dbReference type="ChEBI" id="CHEBI:71302"/>
    </ligand>
    <ligandPart>
        <name>Mo</name>
        <dbReference type="ChEBI" id="CHEBI:28685"/>
    </ligandPart>
</feature>
<dbReference type="Gene3D" id="3.30.43.10">
    <property type="entry name" value="Uridine Diphospho-n-acetylenolpyruvylglucosamine Reductase, domain 2"/>
    <property type="match status" value="1"/>
</dbReference>
<dbReference type="FunFam" id="3.30.465.10:FF:000013">
    <property type="entry name" value="Aldehyde oxidase"/>
    <property type="match status" value="1"/>
</dbReference>
<dbReference type="Gene3D" id="3.30.390.50">
    <property type="entry name" value="CO dehydrogenase flavoprotein, C-terminal domain"/>
    <property type="match status" value="1"/>
</dbReference>
<dbReference type="InterPro" id="IPR002888">
    <property type="entry name" value="2Fe-2S-bd"/>
</dbReference>
<dbReference type="InterPro" id="IPR000674">
    <property type="entry name" value="Ald_Oxase/Xan_DH_a/b"/>
</dbReference>
<dbReference type="SUPFAM" id="SSF56003">
    <property type="entry name" value="Molybdenum cofactor-binding domain"/>
    <property type="match status" value="1"/>
</dbReference>
<dbReference type="Pfam" id="PF01315">
    <property type="entry name" value="Ald_Xan_dh_C"/>
    <property type="match status" value="1"/>
</dbReference>
<dbReference type="SMART" id="SM01092">
    <property type="entry name" value="CO_deh_flav_C"/>
    <property type="match status" value="1"/>
</dbReference>
<feature type="binding site" evidence="18">
    <location>
        <position position="150"/>
    </location>
    <ligand>
        <name>[2Fe-2S] cluster</name>
        <dbReference type="ChEBI" id="CHEBI:190135"/>
        <label>2</label>
    </ligand>
</feature>
<dbReference type="SUPFAM" id="SSF54292">
    <property type="entry name" value="2Fe-2S ferredoxin-like"/>
    <property type="match status" value="1"/>
</dbReference>
<dbReference type="VEuPathDB" id="VectorBase:GAUT046976"/>
<comment type="similarity">
    <text evidence="3">Belongs to the xanthine dehydrogenase family.</text>
</comment>
<feature type="binding site" evidence="18">
    <location>
        <position position="50"/>
    </location>
    <ligand>
        <name>[2Fe-2S] cluster</name>
        <dbReference type="ChEBI" id="CHEBI:190135"/>
        <label>1</label>
    </ligand>
</feature>
<dbReference type="PROSITE" id="PS51387">
    <property type="entry name" value="FAD_PCMH"/>
    <property type="match status" value="1"/>
</dbReference>
<dbReference type="PIRSF" id="PIRSF000127">
    <property type="entry name" value="Xanthine_DH"/>
    <property type="match status" value="1"/>
</dbReference>
<protein>
    <recommendedName>
        <fullName evidence="19">FAD-binding PCMH-type domain-containing protein</fullName>
    </recommendedName>
</protein>
<evidence type="ECO:0000256" key="1">
    <source>
        <dbReference type="ARBA" id="ARBA00001974"/>
    </source>
</evidence>
<dbReference type="AlphaFoldDB" id="A0A1A9VTH4"/>
<evidence type="ECO:0000256" key="8">
    <source>
        <dbReference type="ARBA" id="ARBA00022723"/>
    </source>
</evidence>
<dbReference type="InterPro" id="IPR016167">
    <property type="entry name" value="FAD-bd_PCMH_sub1"/>
</dbReference>
<keyword evidence="10" id="KW-0560">Oxidoreductase</keyword>
<evidence type="ECO:0000256" key="5">
    <source>
        <dbReference type="ARBA" id="ARBA00022505"/>
    </source>
</evidence>
<dbReference type="SUPFAM" id="SSF47741">
    <property type="entry name" value="CO dehydrogenase ISP C-domain like"/>
    <property type="match status" value="1"/>
</dbReference>
<dbReference type="FunFam" id="3.30.365.10:FF:000009">
    <property type="entry name" value="Aldehyde oxidase"/>
    <property type="match status" value="1"/>
</dbReference>
<dbReference type="EnsemblMetazoa" id="GAUT046976-RA">
    <property type="protein sequence ID" value="GAUT046976-PA"/>
    <property type="gene ID" value="GAUT046976"/>
</dbReference>
<dbReference type="SMART" id="SM01008">
    <property type="entry name" value="Ald_Xan_dh_C"/>
    <property type="match status" value="1"/>
</dbReference>
<keyword evidence="11 18" id="KW-0408">Iron</keyword>
<keyword evidence="6" id="KW-0285">Flavoprotein</keyword>
<dbReference type="InterPro" id="IPR016166">
    <property type="entry name" value="FAD-bd_PCMH"/>
</dbReference>
<dbReference type="InterPro" id="IPR036683">
    <property type="entry name" value="CO_DH_flav_C_dom_sf"/>
</dbReference>
<evidence type="ECO:0000259" key="19">
    <source>
        <dbReference type="PROSITE" id="PS51387"/>
    </source>
</evidence>
<evidence type="ECO:0000256" key="14">
    <source>
        <dbReference type="ARBA" id="ARBA00023140"/>
    </source>
</evidence>
<evidence type="ECO:0000256" key="7">
    <source>
        <dbReference type="ARBA" id="ARBA00022714"/>
    </source>
</evidence>
<dbReference type="Pfam" id="PF00941">
    <property type="entry name" value="FAD_binding_5"/>
    <property type="match status" value="1"/>
</dbReference>
<keyword evidence="13" id="KW-0520">NAD</keyword>
<evidence type="ECO:0000313" key="20">
    <source>
        <dbReference type="EnsemblMetazoa" id="GAUT046976-PA"/>
    </source>
</evidence>
<dbReference type="Pfam" id="PF02738">
    <property type="entry name" value="MoCoBD_1"/>
    <property type="match status" value="1"/>
</dbReference>
<feature type="binding site" evidence="18">
    <location>
        <position position="72"/>
    </location>
    <ligand>
        <name>[2Fe-2S] cluster</name>
        <dbReference type="ChEBI" id="CHEBI:190135"/>
        <label>1</label>
    </ligand>
</feature>
<keyword evidence="14" id="KW-0576">Peroxisome</keyword>
<feature type="binding site" evidence="18">
    <location>
        <position position="148"/>
    </location>
    <ligand>
        <name>[2Fe-2S] cluster</name>
        <dbReference type="ChEBI" id="CHEBI:190135"/>
        <label>2</label>
    </ligand>
</feature>
<dbReference type="InterPro" id="IPR036010">
    <property type="entry name" value="2Fe-2S_ferredoxin-like_sf"/>
</dbReference>
<keyword evidence="9 17" id="KW-0274">FAD</keyword>
<dbReference type="STRING" id="7395.A0A1A9VTH4"/>
<comment type="subunit">
    <text evidence="4">Homodimer.</text>
</comment>
<dbReference type="SUPFAM" id="SSF54665">
    <property type="entry name" value="CO dehydrogenase molybdoprotein N-domain-like"/>
    <property type="match status" value="1"/>
</dbReference>
<dbReference type="InterPro" id="IPR016169">
    <property type="entry name" value="FAD-bd_PCMH_sub2"/>
</dbReference>
<evidence type="ECO:0000256" key="16">
    <source>
        <dbReference type="PIRSR" id="PIRSR000127-1"/>
    </source>
</evidence>
<comment type="cofactor">
    <cofactor evidence="15">
        <name>[2Fe-2S] cluster</name>
        <dbReference type="ChEBI" id="CHEBI:190135"/>
    </cofactor>
</comment>
<sequence length="1261" mass="140085">MTTSFRINGNPYTVDLKSLPADVTLNTFIREHAQLTATKFMCLEGGCGVCVVTIKGKHPVTGELRTWAANSCLMLLSACIDYDIITCEGIGNKRDGYHPIQKRLAKLNGTQCGYCSPGFVMNMYSLLESKSTGLTMDEIENAFGGNICRCTGYRPILDTMKSFAVDSVIQLPSEYRDIEDLISNTCPKINGNCSGHCRRPIKSLLFNDGAEWFWPKTLEELFETLNKINTIDEYMLVGGNTAHGVYRRSENIKNFIDINAIPDLKKHSLASDKLTLGANLSLSETMDIFMKASKKSGFEYCQQLWQHFDLIANVPVRNNGTLAGNISIKKMHPEFPSDVFITFEALDAQVVVNTSAVKQQTMSLADYMSDNTPKLVISAFELKSYPKSRFLFKSYKIMPRAQNAHAYVNAGFLLDFDSTARKVNDARICFGGINPEFVHAEPIEQMLKTQCFYDKMVVEKTFSQLPKILNPDAELTDASPEYRRKLACGLLFKYYLDSAPSDKVKEEFGSGGPILIRNLSSGIQNFETKKKNFPINQPVQKLEALIQCSGEATYMNDMLTHDNTVYCAFVTATKANATIEQIDASEALKMPGVIAFFSAKDIPGTNTFVDQAFGYEIEEILCPDTVRYYDQPLGIIAAVNTNIANRAASKVRVIYSYDSDLVMPTMEDVFENEQLDRVYNVLPSSIKAVRLSDSAEITASGIFQIGLQYHFTMEPQTCVAVPYEQGLQVWSATQWMDHTQSVIAKMLKLKAAEVQLKVRRLGGGYGSKISRGNAVACAASLVAYKLNRPARFIQTIESMMNCNGKRWACRSDYEFHAKANGKIVGLKNVFYEDAGCTLNENPVTGHATNTAKNCYDFTADNYKINGNAVKTDAPSSTWCRAPGSVEAIAMIENILEHIAFEAQIDPADARLINIKKDNKMAELLPRFLKSTEYRERRKEIDSYNEKNRWRKRGLGLAIMEYPLDYYGQFTATVSIYHADGSVVISHGGIEMGQGINTKAAQVAAYVLGIPLDYVRIESSDTINGANSTVSGGAVSSESVCFAVRKACNTLNERLKPVKESLKKDASWMDVVGEAWIRNINTIASDYHKEGDMKPYNIYGLALTEVEVDILTGNNLVTRVDILEDTGESISPYVDIGQVEGAFIMCLGYWLTEQLLFDRQTGQLVTNRTWTYKPPGAKDIPIDFRIELLQSVTNSGGFMRSKATGEPPCCLAVSSIFAIQHALQSARKDAGLKREWVRLGAPTTPETIVLNAGHDVNSFSLE</sequence>
<reference evidence="20" key="1">
    <citation type="submission" date="2020-05" db="UniProtKB">
        <authorList>
            <consortium name="EnsemblMetazoa"/>
        </authorList>
    </citation>
    <scope>IDENTIFICATION</scope>
    <source>
        <strain evidence="20">TTRI</strain>
    </source>
</reference>
<dbReference type="PANTHER" id="PTHR11908:SF132">
    <property type="entry name" value="ALDEHYDE OXIDASE 1-RELATED"/>
    <property type="match status" value="1"/>
</dbReference>
<dbReference type="FunFam" id="3.10.20.30:FF:000012">
    <property type="entry name" value="Xanthine dehydrogenase/oxidase"/>
    <property type="match status" value="1"/>
</dbReference>
<evidence type="ECO:0000256" key="3">
    <source>
        <dbReference type="ARBA" id="ARBA00006849"/>
    </source>
</evidence>
<evidence type="ECO:0000256" key="6">
    <source>
        <dbReference type="ARBA" id="ARBA00022630"/>
    </source>
</evidence>
<dbReference type="InterPro" id="IPR005107">
    <property type="entry name" value="CO_DH_flav_C"/>
</dbReference>
<dbReference type="InterPro" id="IPR036318">
    <property type="entry name" value="FAD-bd_PCMH-like_sf"/>
</dbReference>
<dbReference type="Gene3D" id="3.30.465.10">
    <property type="match status" value="1"/>
</dbReference>
<feature type="binding site" evidence="18">
    <location>
        <position position="112"/>
    </location>
    <ligand>
        <name>[2Fe-2S] cluster</name>
        <dbReference type="ChEBI" id="CHEBI:190135"/>
        <label>2</label>
    </ligand>
</feature>